<evidence type="ECO:0000313" key="3">
    <source>
        <dbReference type="Proteomes" id="UP000184383"/>
    </source>
</evidence>
<dbReference type="GO" id="GO:0016491">
    <property type="term" value="F:oxidoreductase activity"/>
    <property type="evidence" value="ECO:0007669"/>
    <property type="project" value="InterPro"/>
</dbReference>
<protein>
    <recommendedName>
        <fullName evidence="4">Methyltransferase</fullName>
    </recommendedName>
</protein>
<accession>A0A1L9RV65</accession>
<evidence type="ECO:0000313" key="2">
    <source>
        <dbReference type="EMBL" id="OJJ38774.1"/>
    </source>
</evidence>
<dbReference type="STRING" id="1073089.A0A1L9RV65"/>
<name>A0A1L9RV65_ASPWE</name>
<sequence length="280" mass="31958">MATSLDTKRHVQTDMVFRKRTASQHDTIDFTKTSPEQFEVNMKDNQEKRPVLVHDVRGEESSFTLDTNGFQYVRHEVPGLEDWNEEQIRQSLIPATEDLVRKVTGAHKTVTFTHRIRCFATDTNKLAANQAPAHGVHSDFTVEGARHHLENVVKDPVELAALKQGQVLAINVWRPLKTVRKDPLAVCDWLSVNPQEDWHSIRMTFPHGWNELGHVAYRDSHRWYYLSGQRPDEALIFKQFDSAEASSGGATVAHTAFEDPETVDCKPRVSVEIKMFAFVD</sequence>
<keyword evidence="3" id="KW-1185">Reference proteome</keyword>
<dbReference type="NCBIfam" id="NF041278">
    <property type="entry name" value="CmcJ_NvfI_EfuI"/>
    <property type="match status" value="1"/>
</dbReference>
<comment type="similarity">
    <text evidence="1">Belongs to the asaB hydroxylase/desaturase family.</text>
</comment>
<dbReference type="PANTHER" id="PTHR34598">
    <property type="entry name" value="BLL6449 PROTEIN"/>
    <property type="match status" value="1"/>
</dbReference>
<dbReference type="Proteomes" id="UP000184383">
    <property type="component" value="Unassembled WGS sequence"/>
</dbReference>
<dbReference type="EMBL" id="KV878210">
    <property type="protein sequence ID" value="OJJ38774.1"/>
    <property type="molecule type" value="Genomic_DNA"/>
</dbReference>
<dbReference type="GeneID" id="63746176"/>
<dbReference type="RefSeq" id="XP_040692450.1">
    <property type="nucleotide sequence ID" value="XM_040830328.1"/>
</dbReference>
<gene>
    <name evidence="2" type="ORF">ASPWEDRAFT_168660</name>
</gene>
<organism evidence="2 3">
    <name type="scientific">Aspergillus wentii DTO 134E9</name>
    <dbReference type="NCBI Taxonomy" id="1073089"/>
    <lineage>
        <taxon>Eukaryota</taxon>
        <taxon>Fungi</taxon>
        <taxon>Dikarya</taxon>
        <taxon>Ascomycota</taxon>
        <taxon>Pezizomycotina</taxon>
        <taxon>Eurotiomycetes</taxon>
        <taxon>Eurotiomycetidae</taxon>
        <taxon>Eurotiales</taxon>
        <taxon>Aspergillaceae</taxon>
        <taxon>Aspergillus</taxon>
        <taxon>Aspergillus subgen. Cremei</taxon>
    </lineage>
</organism>
<dbReference type="VEuPathDB" id="FungiDB:ASPWEDRAFT_168660"/>
<dbReference type="AlphaFoldDB" id="A0A1L9RV65"/>
<evidence type="ECO:0000256" key="1">
    <source>
        <dbReference type="ARBA" id="ARBA00023604"/>
    </source>
</evidence>
<proteinExistence type="inferred from homology"/>
<dbReference type="PANTHER" id="PTHR34598:SF3">
    <property type="entry name" value="OXIDOREDUCTASE AN1597"/>
    <property type="match status" value="1"/>
</dbReference>
<dbReference type="OrthoDB" id="412788at2759"/>
<dbReference type="InterPro" id="IPR044053">
    <property type="entry name" value="AsaB-like"/>
</dbReference>
<evidence type="ECO:0008006" key="4">
    <source>
        <dbReference type="Google" id="ProtNLM"/>
    </source>
</evidence>
<reference evidence="3" key="1">
    <citation type="journal article" date="2017" name="Genome Biol.">
        <title>Comparative genomics reveals high biological diversity and specific adaptations in the industrially and medically important fungal genus Aspergillus.</title>
        <authorList>
            <person name="de Vries R.P."/>
            <person name="Riley R."/>
            <person name="Wiebenga A."/>
            <person name="Aguilar-Osorio G."/>
            <person name="Amillis S."/>
            <person name="Uchima C.A."/>
            <person name="Anderluh G."/>
            <person name="Asadollahi M."/>
            <person name="Askin M."/>
            <person name="Barry K."/>
            <person name="Battaglia E."/>
            <person name="Bayram O."/>
            <person name="Benocci T."/>
            <person name="Braus-Stromeyer S.A."/>
            <person name="Caldana C."/>
            <person name="Canovas D."/>
            <person name="Cerqueira G.C."/>
            <person name="Chen F."/>
            <person name="Chen W."/>
            <person name="Choi C."/>
            <person name="Clum A."/>
            <person name="Dos Santos R.A."/>
            <person name="Damasio A.R."/>
            <person name="Diallinas G."/>
            <person name="Emri T."/>
            <person name="Fekete E."/>
            <person name="Flipphi M."/>
            <person name="Freyberg S."/>
            <person name="Gallo A."/>
            <person name="Gournas C."/>
            <person name="Habgood R."/>
            <person name="Hainaut M."/>
            <person name="Harispe M.L."/>
            <person name="Henrissat B."/>
            <person name="Hilden K.S."/>
            <person name="Hope R."/>
            <person name="Hossain A."/>
            <person name="Karabika E."/>
            <person name="Karaffa L."/>
            <person name="Karanyi Z."/>
            <person name="Krasevec N."/>
            <person name="Kuo A."/>
            <person name="Kusch H."/>
            <person name="LaButti K."/>
            <person name="Lagendijk E.L."/>
            <person name="Lapidus A."/>
            <person name="Levasseur A."/>
            <person name="Lindquist E."/>
            <person name="Lipzen A."/>
            <person name="Logrieco A.F."/>
            <person name="MacCabe A."/>
            <person name="Maekelae M.R."/>
            <person name="Malavazi I."/>
            <person name="Melin P."/>
            <person name="Meyer V."/>
            <person name="Mielnichuk N."/>
            <person name="Miskei M."/>
            <person name="Molnar A.P."/>
            <person name="Mule G."/>
            <person name="Ngan C.Y."/>
            <person name="Orejas M."/>
            <person name="Orosz E."/>
            <person name="Ouedraogo J.P."/>
            <person name="Overkamp K.M."/>
            <person name="Park H.-S."/>
            <person name="Perrone G."/>
            <person name="Piumi F."/>
            <person name="Punt P.J."/>
            <person name="Ram A.F."/>
            <person name="Ramon A."/>
            <person name="Rauscher S."/>
            <person name="Record E."/>
            <person name="Riano-Pachon D.M."/>
            <person name="Robert V."/>
            <person name="Roehrig J."/>
            <person name="Ruller R."/>
            <person name="Salamov A."/>
            <person name="Salih N.S."/>
            <person name="Samson R.A."/>
            <person name="Sandor E."/>
            <person name="Sanguinetti M."/>
            <person name="Schuetze T."/>
            <person name="Sepcic K."/>
            <person name="Shelest E."/>
            <person name="Sherlock G."/>
            <person name="Sophianopoulou V."/>
            <person name="Squina F.M."/>
            <person name="Sun H."/>
            <person name="Susca A."/>
            <person name="Todd R.B."/>
            <person name="Tsang A."/>
            <person name="Unkles S.E."/>
            <person name="van de Wiele N."/>
            <person name="van Rossen-Uffink D."/>
            <person name="Oliveira J.V."/>
            <person name="Vesth T.C."/>
            <person name="Visser J."/>
            <person name="Yu J.-H."/>
            <person name="Zhou M."/>
            <person name="Andersen M.R."/>
            <person name="Archer D.B."/>
            <person name="Baker S.E."/>
            <person name="Benoit I."/>
            <person name="Brakhage A.A."/>
            <person name="Braus G.H."/>
            <person name="Fischer R."/>
            <person name="Frisvad J.C."/>
            <person name="Goldman G.H."/>
            <person name="Houbraken J."/>
            <person name="Oakley B."/>
            <person name="Pocsi I."/>
            <person name="Scazzocchio C."/>
            <person name="Seiboth B."/>
            <person name="vanKuyk P.A."/>
            <person name="Wortman J."/>
            <person name="Dyer P.S."/>
            <person name="Grigoriev I.V."/>
        </authorList>
    </citation>
    <scope>NUCLEOTIDE SEQUENCE [LARGE SCALE GENOMIC DNA]</scope>
    <source>
        <strain evidence="3">DTO 134E9</strain>
    </source>
</reference>